<dbReference type="EMBL" id="JAQQWL010000002">
    <property type="protein sequence ID" value="KAK8086472.1"/>
    <property type="molecule type" value="Genomic_DNA"/>
</dbReference>
<evidence type="ECO:0000259" key="8">
    <source>
        <dbReference type="Pfam" id="PF20684"/>
    </source>
</evidence>
<dbReference type="InterPro" id="IPR049326">
    <property type="entry name" value="Rhodopsin_dom_fungi"/>
</dbReference>
<evidence type="ECO:0000313" key="9">
    <source>
        <dbReference type="EMBL" id="KAK8086472.1"/>
    </source>
</evidence>
<evidence type="ECO:0000256" key="6">
    <source>
        <dbReference type="SAM" id="MobiDB-lite"/>
    </source>
</evidence>
<keyword evidence="4 7" id="KW-0472">Membrane</keyword>
<dbReference type="GeneID" id="92085918"/>
<feature type="transmembrane region" description="Helical" evidence="7">
    <location>
        <begin position="56"/>
        <end position="78"/>
    </location>
</feature>
<comment type="subcellular location">
    <subcellularLocation>
        <location evidence="1">Membrane</location>
        <topology evidence="1">Multi-pass membrane protein</topology>
    </subcellularLocation>
</comment>
<feature type="transmembrane region" description="Helical" evidence="7">
    <location>
        <begin position="131"/>
        <end position="152"/>
    </location>
</feature>
<comment type="caution">
    <text evidence="9">The sequence shown here is derived from an EMBL/GenBank/DDBJ whole genome shotgun (WGS) entry which is preliminary data.</text>
</comment>
<feature type="region of interest" description="Disordered" evidence="6">
    <location>
        <begin position="259"/>
        <end position="295"/>
    </location>
</feature>
<dbReference type="InterPro" id="IPR052337">
    <property type="entry name" value="SAT4-like"/>
</dbReference>
<evidence type="ECO:0000256" key="5">
    <source>
        <dbReference type="ARBA" id="ARBA00038359"/>
    </source>
</evidence>
<evidence type="ECO:0000256" key="4">
    <source>
        <dbReference type="ARBA" id="ARBA00023136"/>
    </source>
</evidence>
<dbReference type="PANTHER" id="PTHR33048:SF55">
    <property type="entry name" value="INTEGRAL MEMBRANE PROTEIN"/>
    <property type="match status" value="1"/>
</dbReference>
<evidence type="ECO:0000313" key="10">
    <source>
        <dbReference type="Proteomes" id="UP001480595"/>
    </source>
</evidence>
<feature type="compositionally biased region" description="Basic residues" evidence="6">
    <location>
        <begin position="266"/>
        <end position="276"/>
    </location>
</feature>
<protein>
    <recommendedName>
        <fullName evidence="8">Rhodopsin domain-containing protein</fullName>
    </recommendedName>
</protein>
<sequence>MPPQDIVGDTTAAVATVIVALRIFTRLQVRRQSLDGSDYTDDQAAFLSVREGTFEYIASTARGLALASIKVSILLFYLRLSRAKWVRWAVILVSTFVVLYIFLNIIYEALAFVPELAETIANGNRGPEGRFWYAANIATNLCCLLIPAAIVLPLELRAEKKVSIIALFGLCGIPNVAGIWSCVFFLRMVPRLASEPDQDIHFQLRDYILRTNLRLILVECNGAIICAGIPTIWIFFTHFLPSMIQYYLHPSRHVWSETRATTTSTRRLRSPRKPPRRASSYAPTSPSSGARVLGLITERGSPMDRRLRRANIRRFERRRTLQ</sequence>
<dbReference type="Proteomes" id="UP001480595">
    <property type="component" value="Unassembled WGS sequence"/>
</dbReference>
<evidence type="ECO:0000256" key="7">
    <source>
        <dbReference type="SAM" id="Phobius"/>
    </source>
</evidence>
<keyword evidence="10" id="KW-1185">Reference proteome</keyword>
<feature type="transmembrane region" description="Helical" evidence="7">
    <location>
        <begin position="164"/>
        <end position="186"/>
    </location>
</feature>
<dbReference type="RefSeq" id="XP_066720996.1">
    <property type="nucleotide sequence ID" value="XM_066852855.1"/>
</dbReference>
<keyword evidence="3 7" id="KW-1133">Transmembrane helix</keyword>
<organism evidence="9 10">
    <name type="scientific">Apiospora phragmitis</name>
    <dbReference type="NCBI Taxonomy" id="2905665"/>
    <lineage>
        <taxon>Eukaryota</taxon>
        <taxon>Fungi</taxon>
        <taxon>Dikarya</taxon>
        <taxon>Ascomycota</taxon>
        <taxon>Pezizomycotina</taxon>
        <taxon>Sordariomycetes</taxon>
        <taxon>Xylariomycetidae</taxon>
        <taxon>Amphisphaeriales</taxon>
        <taxon>Apiosporaceae</taxon>
        <taxon>Apiospora</taxon>
    </lineage>
</organism>
<accession>A0ABR1WTL7</accession>
<dbReference type="PANTHER" id="PTHR33048">
    <property type="entry name" value="PTH11-LIKE INTEGRAL MEMBRANE PROTEIN (AFU_ORTHOLOGUE AFUA_5G11245)"/>
    <property type="match status" value="1"/>
</dbReference>
<evidence type="ECO:0000256" key="1">
    <source>
        <dbReference type="ARBA" id="ARBA00004141"/>
    </source>
</evidence>
<feature type="transmembrane region" description="Helical" evidence="7">
    <location>
        <begin position="85"/>
        <end position="107"/>
    </location>
</feature>
<proteinExistence type="inferred from homology"/>
<feature type="domain" description="Rhodopsin" evidence="8">
    <location>
        <begin position="47"/>
        <end position="236"/>
    </location>
</feature>
<name>A0ABR1WTL7_9PEZI</name>
<dbReference type="Pfam" id="PF20684">
    <property type="entry name" value="Fung_rhodopsin"/>
    <property type="match status" value="1"/>
</dbReference>
<feature type="transmembrane region" description="Helical" evidence="7">
    <location>
        <begin position="215"/>
        <end position="236"/>
    </location>
</feature>
<gene>
    <name evidence="9" type="ORF">PG994_001446</name>
</gene>
<evidence type="ECO:0000256" key="2">
    <source>
        <dbReference type="ARBA" id="ARBA00022692"/>
    </source>
</evidence>
<reference evidence="9 10" key="1">
    <citation type="submission" date="2023-01" db="EMBL/GenBank/DDBJ databases">
        <title>Analysis of 21 Apiospora genomes using comparative genomics revels a genus with tremendous synthesis potential of carbohydrate active enzymes and secondary metabolites.</title>
        <authorList>
            <person name="Sorensen T."/>
        </authorList>
    </citation>
    <scope>NUCLEOTIDE SEQUENCE [LARGE SCALE GENOMIC DNA]</scope>
    <source>
        <strain evidence="9 10">CBS 135458</strain>
    </source>
</reference>
<comment type="similarity">
    <text evidence="5">Belongs to the SAT4 family.</text>
</comment>
<keyword evidence="2 7" id="KW-0812">Transmembrane</keyword>
<evidence type="ECO:0000256" key="3">
    <source>
        <dbReference type="ARBA" id="ARBA00022989"/>
    </source>
</evidence>